<dbReference type="AlphaFoldDB" id="A0A381UPA1"/>
<name>A0A381UPA1_9ZZZZ</name>
<protein>
    <recommendedName>
        <fullName evidence="2">Oxaloacetate decarboxylase</fullName>
    </recommendedName>
</protein>
<dbReference type="EMBL" id="UINC01006847">
    <property type="protein sequence ID" value="SVA29992.1"/>
    <property type="molecule type" value="Genomic_DNA"/>
</dbReference>
<dbReference type="Gene3D" id="3.20.20.60">
    <property type="entry name" value="Phosphoenolpyruvate-binding domains"/>
    <property type="match status" value="1"/>
</dbReference>
<evidence type="ECO:0000313" key="1">
    <source>
        <dbReference type="EMBL" id="SVA29992.1"/>
    </source>
</evidence>
<dbReference type="SUPFAM" id="SSF51621">
    <property type="entry name" value="Phosphoenolpyruvate/pyruvate domain"/>
    <property type="match status" value="1"/>
</dbReference>
<dbReference type="InterPro" id="IPR015813">
    <property type="entry name" value="Pyrv/PenolPyrv_kinase-like_dom"/>
</dbReference>
<organism evidence="1">
    <name type="scientific">marine metagenome</name>
    <dbReference type="NCBI Taxonomy" id="408172"/>
    <lineage>
        <taxon>unclassified sequences</taxon>
        <taxon>metagenomes</taxon>
        <taxon>ecological metagenomes</taxon>
    </lineage>
</organism>
<dbReference type="InterPro" id="IPR040442">
    <property type="entry name" value="Pyrv_kinase-like_dom_sf"/>
</dbReference>
<dbReference type="PANTHER" id="PTHR42905:SF3">
    <property type="entry name" value="OXALOACETATE DECARBOXYLASE"/>
    <property type="match status" value="1"/>
</dbReference>
<proteinExistence type="predicted"/>
<reference evidence="1" key="1">
    <citation type="submission" date="2018-05" db="EMBL/GenBank/DDBJ databases">
        <authorList>
            <person name="Lanie J.A."/>
            <person name="Ng W.-L."/>
            <person name="Kazmierczak K.M."/>
            <person name="Andrzejewski T.M."/>
            <person name="Davidsen T.M."/>
            <person name="Wayne K.J."/>
            <person name="Tettelin H."/>
            <person name="Glass J.I."/>
            <person name="Rusch D."/>
            <person name="Podicherti R."/>
            <person name="Tsui H.-C.T."/>
            <person name="Winkler M.E."/>
        </authorList>
    </citation>
    <scope>NUCLEOTIDE SEQUENCE</scope>
</reference>
<evidence type="ECO:0008006" key="2">
    <source>
        <dbReference type="Google" id="ProtNLM"/>
    </source>
</evidence>
<sequence length="285" mass="30802">MLDSEKREIFRKVLQGEECLFPGSVYDAVSARLATEVGFEIGMFAGSIGSSVVLGAPDYIVLTLTEFADQARRICRNTDLPLLVDADHGYGNALNVKRTVEELENAGVAALTIEDTHLPRPYGTQKPTLISIDEGIGKMKAALEGRSDSSLIIAGRSSAFSLTSIEDAVERAKQYESAGVDAMFFAGISTREELAAARDAISIPIMLGSLSQELEDKDFLSSMGVKVALQGHLPYMAGVKAVYEVMKALRSGTKPSELGGASQYSDLIGRVTREKEHDGWIDKYL</sequence>
<accession>A0A381UPA1</accession>
<gene>
    <name evidence="1" type="ORF">METZ01_LOCUS82846</name>
</gene>
<dbReference type="GO" id="GO:0046421">
    <property type="term" value="F:methylisocitrate lyase activity"/>
    <property type="evidence" value="ECO:0007669"/>
    <property type="project" value="TreeGrafter"/>
</dbReference>
<dbReference type="Pfam" id="PF13714">
    <property type="entry name" value="PEP_mutase"/>
    <property type="match status" value="1"/>
</dbReference>
<dbReference type="InterPro" id="IPR039556">
    <property type="entry name" value="ICL/PEPM"/>
</dbReference>
<dbReference type="PANTHER" id="PTHR42905">
    <property type="entry name" value="PHOSPHOENOLPYRUVATE CARBOXYLASE"/>
    <property type="match status" value="1"/>
</dbReference>
<dbReference type="CDD" id="cd00377">
    <property type="entry name" value="ICL_PEPM"/>
    <property type="match status" value="1"/>
</dbReference>
<dbReference type="GO" id="GO:0019629">
    <property type="term" value="P:propionate catabolic process, 2-methylcitrate cycle"/>
    <property type="evidence" value="ECO:0007669"/>
    <property type="project" value="TreeGrafter"/>
</dbReference>